<organism evidence="3 4">
    <name type="scientific">Oryzias melastigma</name>
    <name type="common">Marine medaka</name>
    <dbReference type="NCBI Taxonomy" id="30732"/>
    <lineage>
        <taxon>Eukaryota</taxon>
        <taxon>Metazoa</taxon>
        <taxon>Chordata</taxon>
        <taxon>Craniata</taxon>
        <taxon>Vertebrata</taxon>
        <taxon>Euteleostomi</taxon>
        <taxon>Actinopterygii</taxon>
        <taxon>Neopterygii</taxon>
        <taxon>Teleostei</taxon>
        <taxon>Neoteleostei</taxon>
        <taxon>Acanthomorphata</taxon>
        <taxon>Ovalentaria</taxon>
        <taxon>Atherinomorphae</taxon>
        <taxon>Beloniformes</taxon>
        <taxon>Adrianichthyidae</taxon>
        <taxon>Oryziinae</taxon>
        <taxon>Oryzias</taxon>
    </lineage>
</organism>
<comment type="caution">
    <text evidence="3">The sequence shown here is derived from an EMBL/GenBank/DDBJ whole genome shotgun (WGS) entry which is preliminary data.</text>
</comment>
<keyword evidence="2" id="KW-0812">Transmembrane</keyword>
<feature type="transmembrane region" description="Helical" evidence="2">
    <location>
        <begin position="117"/>
        <end position="138"/>
    </location>
</feature>
<evidence type="ECO:0000313" key="4">
    <source>
        <dbReference type="Proteomes" id="UP000646548"/>
    </source>
</evidence>
<evidence type="ECO:0000313" key="3">
    <source>
        <dbReference type="EMBL" id="KAF6739579.1"/>
    </source>
</evidence>
<dbReference type="Proteomes" id="UP000646548">
    <property type="component" value="Unassembled WGS sequence"/>
</dbReference>
<feature type="transmembrane region" description="Helical" evidence="2">
    <location>
        <begin position="158"/>
        <end position="176"/>
    </location>
</feature>
<evidence type="ECO:0000256" key="2">
    <source>
        <dbReference type="SAM" id="Phobius"/>
    </source>
</evidence>
<name>A0A834FS99_ORYME</name>
<proteinExistence type="predicted"/>
<feature type="compositionally biased region" description="Acidic residues" evidence="1">
    <location>
        <begin position="1"/>
        <end position="12"/>
    </location>
</feature>
<protein>
    <submittedName>
        <fullName evidence="3">Uncharacterized protein</fullName>
    </submittedName>
</protein>
<accession>A0A834FS99</accession>
<feature type="transmembrane region" description="Helical" evidence="2">
    <location>
        <begin position="82"/>
        <end position="105"/>
    </location>
</feature>
<dbReference type="AlphaFoldDB" id="A0A834FS99"/>
<feature type="compositionally biased region" description="Basic and acidic residues" evidence="1">
    <location>
        <begin position="15"/>
        <end position="24"/>
    </location>
</feature>
<gene>
    <name evidence="3" type="ORF">FQA47_004850</name>
</gene>
<dbReference type="EMBL" id="WKFB01000004">
    <property type="protein sequence ID" value="KAF6739579.1"/>
    <property type="molecule type" value="Genomic_DNA"/>
</dbReference>
<evidence type="ECO:0000256" key="1">
    <source>
        <dbReference type="SAM" id="MobiDB-lite"/>
    </source>
</evidence>
<feature type="transmembrane region" description="Helical" evidence="2">
    <location>
        <begin position="55"/>
        <end position="76"/>
    </location>
</feature>
<sequence>MACADVDMDIQVDQEPSRAGRREAPPPPDLTQYYQATAMVKDEGQRRAMKQKHSVYGSMQIATGLFSIAVGILSAVTKEITYSYMTMFRLSHLTGVLFLFVGVVSNMLHKFPALRSMVIMANLGSIAVAIIAVCLISVDLAYGKFYYDLYMRMELLELLVLCFEVFLSAALCYCFSKQKRAKSP</sequence>
<reference evidence="3" key="1">
    <citation type="journal article" name="BMC Genomics">
        <title>Long-read sequencing and de novo genome assembly of marine medaka (Oryzias melastigma).</title>
        <authorList>
            <person name="Liang P."/>
            <person name="Saqib H.S.A."/>
            <person name="Ni X."/>
            <person name="Shen Y."/>
        </authorList>
    </citation>
    <scope>NUCLEOTIDE SEQUENCE</scope>
    <source>
        <strain evidence="3">Bigg-433</strain>
    </source>
</reference>
<keyword evidence="2" id="KW-1133">Transmembrane helix</keyword>
<keyword evidence="2" id="KW-0472">Membrane</keyword>
<feature type="region of interest" description="Disordered" evidence="1">
    <location>
        <begin position="1"/>
        <end position="28"/>
    </location>
</feature>